<dbReference type="PROSITE" id="PS51375">
    <property type="entry name" value="PPR"/>
    <property type="match status" value="5"/>
</dbReference>
<dbReference type="eggNOG" id="KOG4197">
    <property type="taxonomic scope" value="Eukaryota"/>
</dbReference>
<sequence length="916" mass="102247">MCAARKAAARLLSPRASTHPFSAALLLRGRAARGGSLEARLATVPHERASVLRFWVRRRRFHDARGVFDERPTRTAPVWTLTISGCARRGRYADGMRAFAEMLAEGEATPNAFVLAAVVRCCAGMGDVESGKRVHGWMLRNGVHLDVVLCNAVLDMYAKCGQFERARRMFGAMAERDAVSWNIAIGACIQSGDILGSMQLFDESPLRDTTSWNTIISGLMRSGHAADALSHLRRMAQAGVVFNHYTYSTAFVLAGMLLLPDLGRQLHGRVLIAALEGDAFVRSSLMDMYCKCGLLEAAASVFDHWSPLTRDMNFAWSTMVAGYVQNGREEEALDLFRRMLREGVAADRFTLTSVAAACANVGMVEQGRQVHGCVEKLWYKLDAPLASAIVDMYAKCGNLEDARSIFDRACTKNIAVWTSMLCSYASHGQGRIAIELFKRMTAEKMTPNEITLVGVLSACSHVGLVSEGELYFKQMQEEYGIVPSIEHYNCIVDLYGRSGLLDKAKNFIEENNINHEAIVWKTLLSACRLHQHNEYAKLASEKLVQLEQCDAGSYVMLSNIYATNNKWHDTFELRVSMQERKVRKQPGRSWIHLKNTVHTFVAGDASHPQSAEIYAYLEKLVERLKEIGYTSRTDLVVHDVEDEQRETALKFHSEKLAIAFGIISTPSGTPLRIFKNLRVCEDCHEAIKYISLATVYSSSAEKRINRLPHLDEPDILTSTYEPLSSAVGMDYSPFSKAVVRQAVDNLVKASNWIILIHVLPRGADASHKELWKSTGSHMQRHCNFSSASLVQQILTAASLDKSFLTFIDKCIEVCKESREGSHLNPSSGLFQPNEKKDVILSCGWILSHTCTIMAMKKLPWHHGRVNNIINVVGLLFVNDARMATRVLFPFLQAECLDLWAKILNWVIQVQAIVGKM</sequence>
<evidence type="ECO:0000313" key="6">
    <source>
        <dbReference type="Proteomes" id="UP000006591"/>
    </source>
</evidence>
<evidence type="ECO:0000313" key="5">
    <source>
        <dbReference type="EnsemblPlants" id="ONIVA07G06970.1"/>
    </source>
</evidence>
<protein>
    <recommendedName>
        <fullName evidence="4">DYW domain-containing protein</fullName>
    </recommendedName>
</protein>
<dbReference type="Pfam" id="PF20430">
    <property type="entry name" value="Eplus_motif"/>
    <property type="match status" value="1"/>
</dbReference>
<dbReference type="Gramene" id="ONIVA07G06970.1">
    <property type="protein sequence ID" value="ONIVA07G06970.1"/>
    <property type="gene ID" value="ONIVA07G06970"/>
</dbReference>
<dbReference type="Gene3D" id="1.25.40.10">
    <property type="entry name" value="Tetratricopeptide repeat domain"/>
    <property type="match status" value="4"/>
</dbReference>
<dbReference type="FunFam" id="1.25.40.10:FF:001166">
    <property type="entry name" value="Os07g0239600 protein"/>
    <property type="match status" value="1"/>
</dbReference>
<feature type="repeat" description="PPR" evidence="3">
    <location>
        <begin position="146"/>
        <end position="180"/>
    </location>
</feature>
<dbReference type="AlphaFoldDB" id="A0A0E0HYI0"/>
<accession>A0A0E0HYI0</accession>
<feature type="repeat" description="PPR" evidence="3">
    <location>
        <begin position="312"/>
        <end position="346"/>
    </location>
</feature>
<dbReference type="Pfam" id="PF13041">
    <property type="entry name" value="PPR_2"/>
    <property type="match status" value="1"/>
</dbReference>
<keyword evidence="1" id="KW-0677">Repeat</keyword>
<dbReference type="InterPro" id="IPR046849">
    <property type="entry name" value="E2_motif"/>
</dbReference>
<dbReference type="STRING" id="4536.A0A0E0HYI0"/>
<dbReference type="Pfam" id="PF20431">
    <property type="entry name" value="E_motif"/>
    <property type="match status" value="1"/>
</dbReference>
<dbReference type="EnsemblPlants" id="ONIVA07G06970.1">
    <property type="protein sequence ID" value="ONIVA07G06970.1"/>
    <property type="gene ID" value="ONIVA07G06970"/>
</dbReference>
<dbReference type="InterPro" id="IPR046960">
    <property type="entry name" value="PPR_At4g14850-like_plant"/>
</dbReference>
<dbReference type="GO" id="GO:0008270">
    <property type="term" value="F:zinc ion binding"/>
    <property type="evidence" value="ECO:0007669"/>
    <property type="project" value="InterPro"/>
</dbReference>
<evidence type="ECO:0000256" key="1">
    <source>
        <dbReference type="ARBA" id="ARBA00022737"/>
    </source>
</evidence>
<dbReference type="GO" id="GO:0009451">
    <property type="term" value="P:RNA modification"/>
    <property type="evidence" value="ECO:0007669"/>
    <property type="project" value="InterPro"/>
</dbReference>
<dbReference type="Proteomes" id="UP000006591">
    <property type="component" value="Chromosome 7"/>
</dbReference>
<evidence type="ECO:0000259" key="4">
    <source>
        <dbReference type="Pfam" id="PF14432"/>
    </source>
</evidence>
<dbReference type="FunFam" id="1.25.40.10:FF:000931">
    <property type="entry name" value="Os07g0239600 protein"/>
    <property type="match status" value="1"/>
</dbReference>
<dbReference type="PANTHER" id="PTHR47926:SF494">
    <property type="entry name" value="DYW DOMAIN-CONTAINING PROTEIN"/>
    <property type="match status" value="1"/>
</dbReference>
<proteinExistence type="predicted"/>
<name>A0A0E0HYI0_ORYNI</name>
<evidence type="ECO:0000256" key="2">
    <source>
        <dbReference type="ARBA" id="ARBA00022946"/>
    </source>
</evidence>
<dbReference type="InterPro" id="IPR002885">
    <property type="entry name" value="PPR_rpt"/>
</dbReference>
<dbReference type="InterPro" id="IPR032867">
    <property type="entry name" value="DYW_dom"/>
</dbReference>
<dbReference type="OMA" id="HEAIVWK"/>
<dbReference type="GO" id="GO:0003723">
    <property type="term" value="F:RNA binding"/>
    <property type="evidence" value="ECO:0007669"/>
    <property type="project" value="InterPro"/>
</dbReference>
<dbReference type="SUPFAM" id="SSF48452">
    <property type="entry name" value="TPR-like"/>
    <property type="match status" value="1"/>
</dbReference>
<reference evidence="5" key="2">
    <citation type="submission" date="2018-04" db="EMBL/GenBank/DDBJ databases">
        <title>OnivRS2 (Oryza nivara Reference Sequence Version 2).</title>
        <authorList>
            <person name="Zhang J."/>
            <person name="Kudrna D."/>
            <person name="Lee S."/>
            <person name="Talag J."/>
            <person name="Rajasekar S."/>
            <person name="Welchert J."/>
            <person name="Hsing Y.-I."/>
            <person name="Wing R.A."/>
        </authorList>
    </citation>
    <scope>NUCLEOTIDE SEQUENCE [LARGE SCALE GENOMIC DNA]</scope>
    <source>
        <strain evidence="5">SL10</strain>
    </source>
</reference>
<dbReference type="NCBIfam" id="TIGR00756">
    <property type="entry name" value="PPR"/>
    <property type="match status" value="3"/>
</dbReference>
<feature type="repeat" description="PPR" evidence="3">
    <location>
        <begin position="75"/>
        <end position="109"/>
    </location>
</feature>
<evidence type="ECO:0000256" key="3">
    <source>
        <dbReference type="PROSITE-ProRule" id="PRU00708"/>
    </source>
</evidence>
<dbReference type="InterPro" id="IPR046848">
    <property type="entry name" value="E_motif"/>
</dbReference>
<dbReference type="Pfam" id="PF01535">
    <property type="entry name" value="PPR"/>
    <property type="match status" value="9"/>
</dbReference>
<dbReference type="FunFam" id="1.25.40.10:FF:001049">
    <property type="entry name" value="Os07g0239600 protein"/>
    <property type="match status" value="1"/>
</dbReference>
<dbReference type="PANTHER" id="PTHR47926">
    <property type="entry name" value="PENTATRICOPEPTIDE REPEAT-CONTAINING PROTEIN"/>
    <property type="match status" value="1"/>
</dbReference>
<dbReference type="Pfam" id="PF14432">
    <property type="entry name" value="DYW_deaminase"/>
    <property type="match status" value="1"/>
</dbReference>
<organism evidence="5">
    <name type="scientific">Oryza nivara</name>
    <name type="common">Indian wild rice</name>
    <name type="synonym">Oryza sativa f. spontanea</name>
    <dbReference type="NCBI Taxonomy" id="4536"/>
    <lineage>
        <taxon>Eukaryota</taxon>
        <taxon>Viridiplantae</taxon>
        <taxon>Streptophyta</taxon>
        <taxon>Embryophyta</taxon>
        <taxon>Tracheophyta</taxon>
        <taxon>Spermatophyta</taxon>
        <taxon>Magnoliopsida</taxon>
        <taxon>Liliopsida</taxon>
        <taxon>Poales</taxon>
        <taxon>Poaceae</taxon>
        <taxon>BOP clade</taxon>
        <taxon>Oryzoideae</taxon>
        <taxon>Oryzeae</taxon>
        <taxon>Oryzinae</taxon>
        <taxon>Oryza</taxon>
    </lineage>
</organism>
<feature type="repeat" description="PPR" evidence="3">
    <location>
        <begin position="413"/>
        <end position="447"/>
    </location>
</feature>
<feature type="repeat" description="PPR" evidence="3">
    <location>
        <begin position="208"/>
        <end position="242"/>
    </location>
</feature>
<dbReference type="InterPro" id="IPR011990">
    <property type="entry name" value="TPR-like_helical_dom_sf"/>
</dbReference>
<feature type="domain" description="DYW" evidence="4">
    <location>
        <begin position="628"/>
        <end position="692"/>
    </location>
</feature>
<reference evidence="5" key="1">
    <citation type="submission" date="2015-04" db="UniProtKB">
        <authorList>
            <consortium name="EnsemblPlants"/>
        </authorList>
    </citation>
    <scope>IDENTIFICATION</scope>
    <source>
        <strain evidence="5">SL10</strain>
    </source>
</reference>
<dbReference type="FunFam" id="1.25.40.10:FF:000305">
    <property type="entry name" value="Pentatricopeptide repeat-containing protein mitochondrial"/>
    <property type="match status" value="1"/>
</dbReference>
<dbReference type="HOGENOM" id="CLU_002706_25_0_1"/>
<keyword evidence="6" id="KW-1185">Reference proteome</keyword>
<keyword evidence="2" id="KW-0809">Transit peptide</keyword>